<organism evidence="2 3">
    <name type="scientific">Parashewanella spongiae</name>
    <dbReference type="NCBI Taxonomy" id="342950"/>
    <lineage>
        <taxon>Bacteria</taxon>
        <taxon>Pseudomonadati</taxon>
        <taxon>Pseudomonadota</taxon>
        <taxon>Gammaproteobacteria</taxon>
        <taxon>Alteromonadales</taxon>
        <taxon>Shewanellaceae</taxon>
        <taxon>Parashewanella</taxon>
    </lineage>
</organism>
<evidence type="ECO:0000313" key="3">
    <source>
        <dbReference type="Proteomes" id="UP000273022"/>
    </source>
</evidence>
<name>A0A3A6TNR9_9GAMM</name>
<accession>A0A3A6TNR9</accession>
<reference evidence="2 3" key="1">
    <citation type="submission" date="2018-09" db="EMBL/GenBank/DDBJ databases">
        <title>Phylogeny of the Shewanellaceae, and recommendation for two new genera, Pseudoshewanella and Parashewanella.</title>
        <authorList>
            <person name="Wang G."/>
        </authorList>
    </citation>
    <scope>NUCLEOTIDE SEQUENCE [LARGE SCALE GENOMIC DNA]</scope>
    <source>
        <strain evidence="2 3">KCTC 22492</strain>
    </source>
</reference>
<evidence type="ECO:0000259" key="1">
    <source>
        <dbReference type="Pfam" id="PF08937"/>
    </source>
</evidence>
<keyword evidence="3" id="KW-1185">Reference proteome</keyword>
<dbReference type="InterPro" id="IPR015032">
    <property type="entry name" value="ThsB__TIR-like_domain"/>
</dbReference>
<sequence length="180" mass="21160">MSNRHNVFISYHHKNDEGYKTEFERLFSGVYDILETKAVSDGDIDPYIKTETIRQKIRDDFIRSASVTVVLIGSETWKRKHVDWEISSSIRDTQLNSRTGLIGIILPTYPRTDTSKYSKGTIPPRLQDNIDCGFAKIYNWSNDSYEVQKWIHEAFKRRKQVNPNNSREMFRQNRSTSSWC</sequence>
<protein>
    <recommendedName>
        <fullName evidence="1">Thoeris protein ThsB TIR-like domain-containing protein</fullName>
    </recommendedName>
</protein>
<dbReference type="Proteomes" id="UP000273022">
    <property type="component" value="Unassembled WGS sequence"/>
</dbReference>
<dbReference type="EMBL" id="QYYH01000070">
    <property type="protein sequence ID" value="RJY13015.1"/>
    <property type="molecule type" value="Genomic_DNA"/>
</dbReference>
<dbReference type="OrthoDB" id="9811746at2"/>
<comment type="caution">
    <text evidence="2">The sequence shown here is derived from an EMBL/GenBank/DDBJ whole genome shotgun (WGS) entry which is preliminary data.</text>
</comment>
<dbReference type="Pfam" id="PF08937">
    <property type="entry name" value="ThsB_TIR"/>
    <property type="match status" value="1"/>
</dbReference>
<gene>
    <name evidence="2" type="ORF">D5R81_11925</name>
</gene>
<feature type="domain" description="Thoeris protein ThsB TIR-like" evidence="1">
    <location>
        <begin position="8"/>
        <end position="107"/>
    </location>
</feature>
<evidence type="ECO:0000313" key="2">
    <source>
        <dbReference type="EMBL" id="RJY13015.1"/>
    </source>
</evidence>
<dbReference type="RefSeq" id="WP_121853861.1">
    <property type="nucleotide sequence ID" value="NZ_CP037952.1"/>
</dbReference>
<proteinExistence type="predicted"/>
<dbReference type="AlphaFoldDB" id="A0A3A6TNR9"/>